<sequence length="387" mass="42857">MKPETISSGRRTRKVTKILLGMFVGGAALSAALFVGFDVLVHETKSNEFCTSCHTMQGNYVEYQGTLHYQNRVGIQAGCSSCHVPSSGPELLWAKVRASKDLLHQFLGTVGTEEKFESARHRMAETVWKTMEATDSRECRSCHSLSNMDLLEQRPSARRYHEVAIREQTTCITCHKGIAHFLPLSNDSDTGVSKLREAAKSVPPQTTALYAIETTPFYLSADSRETNDGTLMPSAPVTRIGEDKGMIKVRIDGWRQEGVDKIAYFSVGKRVVNAVMSQDTVERAKLGQVVDDTGSGQKWTAVSVEAWVEPGHLVGAPKLIWDAAGQLLRSNCGNCHAEPDLTHFTANQWIGVVQSMQIRTAMNDEQKRLLMQYVQKHGRDMAESATH</sequence>
<keyword evidence="7 16" id="KW-0812">Transmembrane</keyword>
<keyword evidence="9 13" id="KW-0249">Electron transport</keyword>
<feature type="binding site" description="covalent" evidence="14">
    <location>
        <position position="335"/>
    </location>
    <ligand>
        <name>heme</name>
        <dbReference type="ChEBI" id="CHEBI:30413"/>
        <label>5</label>
    </ligand>
</feature>
<comment type="subcellular location">
    <subcellularLocation>
        <location evidence="1">Cell inner membrane</location>
        <topology evidence="1">Single-pass type II membrane protein</topology>
    </subcellularLocation>
</comment>
<dbReference type="EMBL" id="CP029357">
    <property type="protein sequence ID" value="AWK89420.1"/>
    <property type="molecule type" value="Genomic_DNA"/>
</dbReference>
<dbReference type="PANTHER" id="PTHR30333">
    <property type="entry name" value="CYTOCHROME C-TYPE PROTEIN"/>
    <property type="match status" value="1"/>
</dbReference>
<feature type="transmembrane region" description="Helical" evidence="16">
    <location>
        <begin position="20"/>
        <end position="41"/>
    </location>
</feature>
<feature type="binding site" description="covalent" evidence="14">
    <location>
        <position position="53"/>
    </location>
    <ligand>
        <name>heme</name>
        <dbReference type="ChEBI" id="CHEBI:30413"/>
        <label>1</label>
    </ligand>
</feature>
<organism evidence="18 19">
    <name type="scientific">Azospirillum thermophilum</name>
    <dbReference type="NCBI Taxonomy" id="2202148"/>
    <lineage>
        <taxon>Bacteria</taxon>
        <taxon>Pseudomonadati</taxon>
        <taxon>Pseudomonadota</taxon>
        <taxon>Alphaproteobacteria</taxon>
        <taxon>Rhodospirillales</taxon>
        <taxon>Azospirillaceae</taxon>
        <taxon>Azospirillum</taxon>
    </lineage>
</organism>
<keyword evidence="3 13" id="KW-0813">Transport</keyword>
<accession>A0A2S2CYE1</accession>
<evidence type="ECO:0000313" key="18">
    <source>
        <dbReference type="EMBL" id="AWK89420.1"/>
    </source>
</evidence>
<feature type="binding site" description="axial binding residue" evidence="15">
    <location>
        <position position="83"/>
    </location>
    <ligand>
        <name>heme</name>
        <dbReference type="ChEBI" id="CHEBI:30413"/>
        <label>2</label>
    </ligand>
    <ligandPart>
        <name>Fe</name>
        <dbReference type="ChEBI" id="CHEBI:18248"/>
    </ligandPart>
</feature>
<evidence type="ECO:0000256" key="5">
    <source>
        <dbReference type="ARBA" id="ARBA00022519"/>
    </source>
</evidence>
<dbReference type="AlphaFoldDB" id="A0A2S2CYE1"/>
<feature type="binding site" description="covalent" evidence="14">
    <location>
        <position position="50"/>
    </location>
    <ligand>
        <name>heme</name>
        <dbReference type="ChEBI" id="CHEBI:30413"/>
        <label>1</label>
    </ligand>
</feature>
<evidence type="ECO:0000256" key="9">
    <source>
        <dbReference type="ARBA" id="ARBA00022982"/>
    </source>
</evidence>
<dbReference type="Gene3D" id="1.10.3820.10">
    <property type="entry name" value="Di-heme elbow motif domain"/>
    <property type="match status" value="1"/>
</dbReference>
<name>A0A2S2CYE1_9PROT</name>
<dbReference type="InterPro" id="IPR038266">
    <property type="entry name" value="NapC/NirT_cytc_sf"/>
</dbReference>
<evidence type="ECO:0000259" key="17">
    <source>
        <dbReference type="Pfam" id="PF03264"/>
    </source>
</evidence>
<evidence type="ECO:0000256" key="3">
    <source>
        <dbReference type="ARBA" id="ARBA00022448"/>
    </source>
</evidence>
<dbReference type="GO" id="GO:0009276">
    <property type="term" value="C:Gram-negative-bacterium-type cell wall"/>
    <property type="evidence" value="ECO:0007669"/>
    <property type="project" value="UniProtKB-UniRule"/>
</dbReference>
<keyword evidence="6 13" id="KW-0349">Heme</keyword>
<dbReference type="GO" id="GO:0005506">
    <property type="term" value="F:iron ion binding"/>
    <property type="evidence" value="ECO:0007669"/>
    <property type="project" value="UniProtKB-UniRule"/>
</dbReference>
<keyword evidence="10 16" id="KW-1133">Transmembrane helix</keyword>
<evidence type="ECO:0000256" key="16">
    <source>
        <dbReference type="SAM" id="Phobius"/>
    </source>
</evidence>
<evidence type="ECO:0000256" key="7">
    <source>
        <dbReference type="ARBA" id="ARBA00022692"/>
    </source>
</evidence>
<feature type="binding site" description="covalent" evidence="14">
    <location>
        <position position="139"/>
    </location>
    <ligand>
        <name>heme</name>
        <dbReference type="ChEBI" id="CHEBI:30413"/>
        <label>3</label>
    </ligand>
</feature>
<feature type="binding site" description="covalent" evidence="14">
    <location>
        <position position="142"/>
    </location>
    <ligand>
        <name>heme</name>
        <dbReference type="ChEBI" id="CHEBI:30413"/>
        <label>3</label>
    </ligand>
</feature>
<feature type="binding site" description="axial binding residue" evidence="15">
    <location>
        <position position="336"/>
    </location>
    <ligand>
        <name>heme</name>
        <dbReference type="ChEBI" id="CHEBI:30413"/>
        <label>5</label>
    </ligand>
    <ligandPart>
        <name>Fe</name>
        <dbReference type="ChEBI" id="CHEBI:18248"/>
    </ligandPart>
</feature>
<evidence type="ECO:0000313" key="19">
    <source>
        <dbReference type="Proteomes" id="UP000245629"/>
    </source>
</evidence>
<dbReference type="GO" id="GO:0020037">
    <property type="term" value="F:heme binding"/>
    <property type="evidence" value="ECO:0007669"/>
    <property type="project" value="UniProtKB-UniRule"/>
</dbReference>
<geneLocation type="plasmid" evidence="18 19">
    <name>unnamed2</name>
</geneLocation>
<keyword evidence="4 13" id="KW-1003">Cell membrane</keyword>
<dbReference type="Pfam" id="PF03264">
    <property type="entry name" value="Cytochrom_NNT"/>
    <property type="match status" value="1"/>
</dbReference>
<feature type="binding site" description="axial binding residue" evidence="15">
    <location>
        <position position="175"/>
    </location>
    <ligand>
        <name>heme</name>
        <dbReference type="ChEBI" id="CHEBI:30413"/>
        <label>4</label>
    </ligand>
    <ligandPart>
        <name>Fe</name>
        <dbReference type="ChEBI" id="CHEBI:18248"/>
    </ligandPart>
</feature>
<dbReference type="InterPro" id="IPR051174">
    <property type="entry name" value="Cytochrome_c-type_ET"/>
</dbReference>
<keyword evidence="19" id="KW-1185">Reference proteome</keyword>
<evidence type="ECO:0000256" key="10">
    <source>
        <dbReference type="ARBA" id="ARBA00022989"/>
    </source>
</evidence>
<feature type="binding site" description="covalent" evidence="14">
    <location>
        <position position="332"/>
    </location>
    <ligand>
        <name>heme</name>
        <dbReference type="ChEBI" id="CHEBI:30413"/>
        <label>5</label>
    </ligand>
</feature>
<keyword evidence="11 13" id="KW-0408">Iron</keyword>
<comment type="similarity">
    <text evidence="2 13">Belongs to the TorC/TorY family.</text>
</comment>
<proteinExistence type="inferred from homology"/>
<dbReference type="GO" id="GO:0005886">
    <property type="term" value="C:plasma membrane"/>
    <property type="evidence" value="ECO:0007669"/>
    <property type="project" value="UniProtKB-SubCell"/>
</dbReference>
<feature type="domain" description="NapC/NirT cytochrome c N-terminal" evidence="17">
    <location>
        <begin position="16"/>
        <end position="183"/>
    </location>
</feature>
<dbReference type="InterPro" id="IPR036280">
    <property type="entry name" value="Multihaem_cyt_sf"/>
</dbReference>
<evidence type="ECO:0000256" key="15">
    <source>
        <dbReference type="PIRSR" id="PIRSR000014-2"/>
    </source>
</evidence>
<evidence type="ECO:0000256" key="4">
    <source>
        <dbReference type="ARBA" id="ARBA00022475"/>
    </source>
</evidence>
<dbReference type="KEGG" id="azz:DEW08_25660"/>
<feature type="binding site" description="covalent" evidence="14">
    <location>
        <position position="171"/>
    </location>
    <ligand>
        <name>heme</name>
        <dbReference type="ChEBI" id="CHEBI:30413"/>
        <label>4</label>
    </ligand>
</feature>
<evidence type="ECO:0000256" key="2">
    <source>
        <dbReference type="ARBA" id="ARBA00006417"/>
    </source>
</evidence>
<evidence type="ECO:0000256" key="12">
    <source>
        <dbReference type="ARBA" id="ARBA00023136"/>
    </source>
</evidence>
<gene>
    <name evidence="18" type="ORF">DEW08_25660</name>
</gene>
<protein>
    <recommendedName>
        <fullName evidence="13">Cytochrome c-type protein</fullName>
    </recommendedName>
</protein>
<dbReference type="InterPro" id="IPR005126">
    <property type="entry name" value="NapC/NirT_cyt_c_N"/>
</dbReference>
<comment type="PTM">
    <text evidence="14">Binds 5 heme groups per subunit.</text>
</comment>
<feature type="binding site" description="covalent" evidence="14">
    <location>
        <position position="174"/>
    </location>
    <ligand>
        <name>heme</name>
        <dbReference type="ChEBI" id="CHEBI:30413"/>
        <label>4</label>
    </ligand>
</feature>
<feature type="binding site" description="axial binding residue" evidence="15">
    <location>
        <position position="54"/>
    </location>
    <ligand>
        <name>heme</name>
        <dbReference type="ChEBI" id="CHEBI:30413"/>
        <label>1</label>
    </ligand>
    <ligandPart>
        <name>Fe</name>
        <dbReference type="ChEBI" id="CHEBI:18248"/>
    </ligandPart>
</feature>
<dbReference type="Proteomes" id="UP000245629">
    <property type="component" value="Plasmid unnamed2"/>
</dbReference>
<feature type="binding site" description="covalent" evidence="14">
    <location>
        <position position="82"/>
    </location>
    <ligand>
        <name>heme</name>
        <dbReference type="ChEBI" id="CHEBI:30413"/>
        <label>2</label>
    </ligand>
</feature>
<dbReference type="OrthoDB" id="7360653at2"/>
<evidence type="ECO:0000256" key="14">
    <source>
        <dbReference type="PIRSR" id="PIRSR000014-1"/>
    </source>
</evidence>
<evidence type="ECO:0000256" key="8">
    <source>
        <dbReference type="ARBA" id="ARBA00022723"/>
    </source>
</evidence>
<dbReference type="PIRSF" id="PIRSF000014">
    <property type="entry name" value="4_hem_cytch_TorC"/>
    <property type="match status" value="1"/>
</dbReference>
<keyword evidence="5 13" id="KW-0997">Cell inner membrane</keyword>
<feature type="binding site" description="axial binding residue" evidence="15">
    <location>
        <position position="143"/>
    </location>
    <ligand>
        <name>heme</name>
        <dbReference type="ChEBI" id="CHEBI:30413"/>
        <label>3</label>
    </ligand>
    <ligandPart>
        <name>Fe</name>
        <dbReference type="ChEBI" id="CHEBI:18248"/>
    </ligandPart>
</feature>
<dbReference type="GO" id="GO:0009055">
    <property type="term" value="F:electron transfer activity"/>
    <property type="evidence" value="ECO:0007669"/>
    <property type="project" value="UniProtKB-UniRule"/>
</dbReference>
<dbReference type="PANTHER" id="PTHR30333:SF3">
    <property type="entry name" value="CYTOCHROME C-TYPE PROTEIN TORY"/>
    <property type="match status" value="1"/>
</dbReference>
<dbReference type="SUPFAM" id="SSF48695">
    <property type="entry name" value="Multiheme cytochromes"/>
    <property type="match status" value="1"/>
</dbReference>
<evidence type="ECO:0000256" key="11">
    <source>
        <dbReference type="ARBA" id="ARBA00023004"/>
    </source>
</evidence>
<dbReference type="GO" id="GO:0009061">
    <property type="term" value="P:anaerobic respiration"/>
    <property type="evidence" value="ECO:0007669"/>
    <property type="project" value="TreeGrafter"/>
</dbReference>
<evidence type="ECO:0000256" key="13">
    <source>
        <dbReference type="PIRNR" id="PIRNR000014"/>
    </source>
</evidence>
<reference evidence="19" key="1">
    <citation type="submission" date="2018-05" db="EMBL/GenBank/DDBJ databases">
        <title>Azospirillum thermophila sp. nov., a novel isolated from hot spring.</title>
        <authorList>
            <person name="Zhao Z."/>
        </authorList>
    </citation>
    <scope>NUCLEOTIDE SEQUENCE [LARGE SCALE GENOMIC DNA]</scope>
    <source>
        <strain evidence="19">CFH 70021</strain>
        <plasmid evidence="19">unnamed2</plasmid>
    </source>
</reference>
<dbReference type="InterPro" id="IPR009154">
    <property type="entry name" value="Membr-bd_4haem_cyt_TorC"/>
</dbReference>
<evidence type="ECO:0000256" key="1">
    <source>
        <dbReference type="ARBA" id="ARBA00004249"/>
    </source>
</evidence>
<keyword evidence="8 13" id="KW-0479">Metal-binding</keyword>
<evidence type="ECO:0000256" key="6">
    <source>
        <dbReference type="ARBA" id="ARBA00022617"/>
    </source>
</evidence>
<keyword evidence="12 13" id="KW-0472">Membrane</keyword>
<feature type="binding site" description="covalent" evidence="14">
    <location>
        <position position="79"/>
    </location>
    <ligand>
        <name>heme</name>
        <dbReference type="ChEBI" id="CHEBI:30413"/>
        <label>2</label>
    </ligand>
</feature>
<keyword evidence="18" id="KW-0614">Plasmid</keyword>